<gene>
    <name evidence="2" type="ORF">ACFOGJ_28775</name>
</gene>
<dbReference type="PANTHER" id="PTHR44809">
    <property type="match status" value="1"/>
</dbReference>
<keyword evidence="1" id="KW-0802">TPR repeat</keyword>
<sequence length="506" mass="54478">MKHLLRDAVARHRAGRLQEAAGLYRQVLAAEPKNADALHLLGLVEREAGRLDKAAGLVRRAVRLRPANPTFLFNLAIIARDRGDLEEALSCYRKAAELDPKNPQLHNNLGVALGENGDLVGAAAAFREALRHAPDMPEAMVNLADTLQRTGLSSARPEAERLARRAVALSPGVAAAHAALAEALPLPDGGAAAVAAARRASELAPAEPAHAERLARLNLQAGLTDAAVAAAQQAIALAPEGARARVTLGRALLAQGRMEEAVAALRAALDCDPKGVGVCEAAAASELQAALMLAGQRQAAAELQDLDHLVFTHKVAVPPGYKDIDAFNRTLAEAIRTHDTLRQDPEGYVTRDGAITENVLLDGQPVFQAMEWSLRRAIAAFTGSLRSGRAHYFRRDLKRRYRMVMWGVVLDRAGHLETHMHDDSWISGAYYVSLPRFDRGPGEDHAGAIEFGRPPATYGIAPPFPTRVVEPEEGMVVLFPAATFHRTVPFRADAARICISFNCQPY</sequence>
<dbReference type="PROSITE" id="PS50005">
    <property type="entry name" value="TPR"/>
    <property type="match status" value="4"/>
</dbReference>
<reference evidence="3" key="1">
    <citation type="journal article" date="2019" name="Int. J. Syst. Evol. Microbiol.">
        <title>The Global Catalogue of Microorganisms (GCM) 10K type strain sequencing project: providing services to taxonomists for standard genome sequencing and annotation.</title>
        <authorList>
            <consortium name="The Broad Institute Genomics Platform"/>
            <consortium name="The Broad Institute Genome Sequencing Center for Infectious Disease"/>
            <person name="Wu L."/>
            <person name="Ma J."/>
        </authorList>
    </citation>
    <scope>NUCLEOTIDE SEQUENCE [LARGE SCALE GENOMIC DNA]</scope>
    <source>
        <strain evidence="3">KCTC 42964</strain>
    </source>
</reference>
<dbReference type="PROSITE" id="PS50293">
    <property type="entry name" value="TPR_REGION"/>
    <property type="match status" value="1"/>
</dbReference>
<keyword evidence="3" id="KW-1185">Reference proteome</keyword>
<dbReference type="RefSeq" id="WP_379906744.1">
    <property type="nucleotide sequence ID" value="NZ_JBHRTR010000054.1"/>
</dbReference>
<dbReference type="Pfam" id="PF13432">
    <property type="entry name" value="TPR_16"/>
    <property type="match status" value="2"/>
</dbReference>
<dbReference type="Pfam" id="PF13414">
    <property type="entry name" value="TPR_11"/>
    <property type="match status" value="1"/>
</dbReference>
<comment type="caution">
    <text evidence="2">The sequence shown here is derived from an EMBL/GenBank/DDBJ whole genome shotgun (WGS) entry which is preliminary data.</text>
</comment>
<dbReference type="Pfam" id="PF13759">
    <property type="entry name" value="2OG-FeII_Oxy_5"/>
    <property type="match status" value="1"/>
</dbReference>
<dbReference type="InterPro" id="IPR052943">
    <property type="entry name" value="TMTC_O-mannosyl-trnsfr"/>
</dbReference>
<organism evidence="2 3">
    <name type="scientific">Marinibaculum pumilum</name>
    <dbReference type="NCBI Taxonomy" id="1766165"/>
    <lineage>
        <taxon>Bacteria</taxon>
        <taxon>Pseudomonadati</taxon>
        <taxon>Pseudomonadota</taxon>
        <taxon>Alphaproteobacteria</taxon>
        <taxon>Rhodospirillales</taxon>
        <taxon>Rhodospirillaceae</taxon>
        <taxon>Marinibaculum</taxon>
    </lineage>
</organism>
<feature type="repeat" description="TPR" evidence="1">
    <location>
        <begin position="103"/>
        <end position="136"/>
    </location>
</feature>
<dbReference type="SUPFAM" id="SSF48452">
    <property type="entry name" value="TPR-like"/>
    <property type="match status" value="2"/>
</dbReference>
<dbReference type="InterPro" id="IPR019734">
    <property type="entry name" value="TPR_rpt"/>
</dbReference>
<feature type="repeat" description="TPR" evidence="1">
    <location>
        <begin position="35"/>
        <end position="68"/>
    </location>
</feature>
<dbReference type="InterPro" id="IPR011990">
    <property type="entry name" value="TPR-like_helical_dom_sf"/>
</dbReference>
<dbReference type="EMBL" id="JBHRTR010000054">
    <property type="protein sequence ID" value="MFC3231277.1"/>
    <property type="molecule type" value="Genomic_DNA"/>
</dbReference>
<dbReference type="PANTHER" id="PTHR44809:SF1">
    <property type="entry name" value="PROTEIN O-MANNOSYL-TRANSFERASE TMTC1"/>
    <property type="match status" value="1"/>
</dbReference>
<dbReference type="Proteomes" id="UP001595528">
    <property type="component" value="Unassembled WGS sequence"/>
</dbReference>
<feature type="repeat" description="TPR" evidence="1">
    <location>
        <begin position="69"/>
        <end position="102"/>
    </location>
</feature>
<feature type="repeat" description="TPR" evidence="1">
    <location>
        <begin position="242"/>
        <end position="275"/>
    </location>
</feature>
<accession>A0ABV7L9I2</accession>
<evidence type="ECO:0000256" key="1">
    <source>
        <dbReference type="PROSITE-ProRule" id="PRU00339"/>
    </source>
</evidence>
<evidence type="ECO:0000313" key="3">
    <source>
        <dbReference type="Proteomes" id="UP001595528"/>
    </source>
</evidence>
<dbReference type="InterPro" id="IPR012668">
    <property type="entry name" value="CHP02466"/>
</dbReference>
<name>A0ABV7L9I2_9PROT</name>
<dbReference type="SMART" id="SM00028">
    <property type="entry name" value="TPR"/>
    <property type="match status" value="6"/>
</dbReference>
<dbReference type="Gene3D" id="1.25.40.10">
    <property type="entry name" value="Tetratricopeptide repeat domain"/>
    <property type="match status" value="3"/>
</dbReference>
<dbReference type="Gene3D" id="2.60.120.620">
    <property type="entry name" value="q2cbj1_9rhob like domain"/>
    <property type="match status" value="1"/>
</dbReference>
<evidence type="ECO:0000313" key="2">
    <source>
        <dbReference type="EMBL" id="MFC3231277.1"/>
    </source>
</evidence>
<proteinExistence type="predicted"/>
<protein>
    <submittedName>
        <fullName evidence="2">Tetratricopeptide repeat protein</fullName>
    </submittedName>
</protein>